<dbReference type="Proteomes" id="UP000030746">
    <property type="component" value="Unassembled WGS sequence"/>
</dbReference>
<evidence type="ECO:0000313" key="1">
    <source>
        <dbReference type="EMBL" id="ESO87317.1"/>
    </source>
</evidence>
<dbReference type="HOGENOM" id="CLU_2064114_0_0_1"/>
<dbReference type="GeneID" id="20236414"/>
<dbReference type="OrthoDB" id="67296at2759"/>
<protein>
    <submittedName>
        <fullName evidence="1">Uncharacterized protein</fullName>
    </submittedName>
</protein>
<name>V3ZSF7_LOTGI</name>
<keyword evidence="2" id="KW-1185">Reference proteome</keyword>
<organism evidence="1 2">
    <name type="scientific">Lottia gigantea</name>
    <name type="common">Giant owl limpet</name>
    <dbReference type="NCBI Taxonomy" id="225164"/>
    <lineage>
        <taxon>Eukaryota</taxon>
        <taxon>Metazoa</taxon>
        <taxon>Spiralia</taxon>
        <taxon>Lophotrochozoa</taxon>
        <taxon>Mollusca</taxon>
        <taxon>Gastropoda</taxon>
        <taxon>Patellogastropoda</taxon>
        <taxon>Lottioidea</taxon>
        <taxon>Lottiidae</taxon>
        <taxon>Lottia</taxon>
    </lineage>
</organism>
<dbReference type="KEGG" id="lgi:LOTGIDRAFT_154813"/>
<dbReference type="RefSeq" id="XP_009062260.1">
    <property type="nucleotide sequence ID" value="XM_009064012.1"/>
</dbReference>
<dbReference type="EMBL" id="KB202953">
    <property type="protein sequence ID" value="ESO87317.1"/>
    <property type="molecule type" value="Genomic_DNA"/>
</dbReference>
<dbReference type="CTD" id="20236414"/>
<proteinExistence type="predicted"/>
<sequence>MKRLEKQTASMMFRLNEGIDHGMAKISALLLDAAAFISKHSESNKCRLLLSVNDKYKTLVAISRQFGFISSHIHETGHQDGKQCDLMLKTKDDVEILSSYTIHETEIRLNNIKFKSPTS</sequence>
<evidence type="ECO:0000313" key="2">
    <source>
        <dbReference type="Proteomes" id="UP000030746"/>
    </source>
</evidence>
<accession>V3ZSF7</accession>
<gene>
    <name evidence="1" type="ORF">LOTGIDRAFT_154813</name>
</gene>
<reference evidence="1 2" key="1">
    <citation type="journal article" date="2013" name="Nature">
        <title>Insights into bilaterian evolution from three spiralian genomes.</title>
        <authorList>
            <person name="Simakov O."/>
            <person name="Marletaz F."/>
            <person name="Cho S.J."/>
            <person name="Edsinger-Gonzales E."/>
            <person name="Havlak P."/>
            <person name="Hellsten U."/>
            <person name="Kuo D.H."/>
            <person name="Larsson T."/>
            <person name="Lv J."/>
            <person name="Arendt D."/>
            <person name="Savage R."/>
            <person name="Osoegawa K."/>
            <person name="de Jong P."/>
            <person name="Grimwood J."/>
            <person name="Chapman J.A."/>
            <person name="Shapiro H."/>
            <person name="Aerts A."/>
            <person name="Otillar R.P."/>
            <person name="Terry A.Y."/>
            <person name="Boore J.L."/>
            <person name="Grigoriev I.V."/>
            <person name="Lindberg D.R."/>
            <person name="Seaver E.C."/>
            <person name="Weisblat D.A."/>
            <person name="Putnam N.H."/>
            <person name="Rokhsar D.S."/>
        </authorList>
    </citation>
    <scope>NUCLEOTIDE SEQUENCE [LARGE SCALE GENOMIC DNA]</scope>
</reference>
<dbReference type="AlphaFoldDB" id="V3ZSF7"/>